<evidence type="ECO:0000313" key="2">
    <source>
        <dbReference type="Proteomes" id="UP000292052"/>
    </source>
</evidence>
<reference evidence="1 2" key="1">
    <citation type="submission" date="2017-03" db="EMBL/GenBank/DDBJ databases">
        <title>Genome of the blue death feigning beetle - Asbolus verrucosus.</title>
        <authorList>
            <person name="Rider S.D."/>
        </authorList>
    </citation>
    <scope>NUCLEOTIDE SEQUENCE [LARGE SCALE GENOMIC DNA]</scope>
    <source>
        <strain evidence="1">Butters</strain>
        <tissue evidence="1">Head and leg muscle</tissue>
    </source>
</reference>
<name>A0A482VF62_ASBVE</name>
<accession>A0A482VF62</accession>
<keyword evidence="2" id="KW-1185">Reference proteome</keyword>
<dbReference type="EMBL" id="QDEB01108619">
    <property type="protein sequence ID" value="RZB73494.1"/>
    <property type="molecule type" value="Genomic_DNA"/>
</dbReference>
<evidence type="ECO:0000313" key="1">
    <source>
        <dbReference type="EMBL" id="RZB73494.1"/>
    </source>
</evidence>
<proteinExistence type="predicted"/>
<dbReference type="AlphaFoldDB" id="A0A482VF62"/>
<gene>
    <name evidence="1" type="ORF">BDFB_006499</name>
</gene>
<sequence>MYVGSAAIFVFVVRCFVSGSQHTSGLKILTPEEARNLIETKTDRRESQTASAKEVSRYIPQDTGGNYGDLICRYRENGDVLLLRELVIIDELSPSEQDVQWYASLNARRISSVRVLNIGRERAYCYRIEVAGADALAYVRVPPRHDPRVLIEIYGF</sequence>
<organism evidence="1 2">
    <name type="scientific">Asbolus verrucosus</name>
    <name type="common">Desert ironclad beetle</name>
    <dbReference type="NCBI Taxonomy" id="1661398"/>
    <lineage>
        <taxon>Eukaryota</taxon>
        <taxon>Metazoa</taxon>
        <taxon>Ecdysozoa</taxon>
        <taxon>Arthropoda</taxon>
        <taxon>Hexapoda</taxon>
        <taxon>Insecta</taxon>
        <taxon>Pterygota</taxon>
        <taxon>Neoptera</taxon>
        <taxon>Endopterygota</taxon>
        <taxon>Coleoptera</taxon>
        <taxon>Polyphaga</taxon>
        <taxon>Cucujiformia</taxon>
        <taxon>Tenebrionidae</taxon>
        <taxon>Pimeliinae</taxon>
        <taxon>Asbolus</taxon>
    </lineage>
</organism>
<comment type="caution">
    <text evidence="1">The sequence shown here is derived from an EMBL/GenBank/DDBJ whole genome shotgun (WGS) entry which is preliminary data.</text>
</comment>
<protein>
    <submittedName>
        <fullName evidence="1">Uncharacterized protein</fullName>
    </submittedName>
</protein>
<dbReference type="Proteomes" id="UP000292052">
    <property type="component" value="Unassembled WGS sequence"/>
</dbReference>
<dbReference type="OrthoDB" id="6817029at2759"/>